<dbReference type="EMBL" id="HBGE01026822">
    <property type="protein sequence ID" value="CAD9118690.1"/>
    <property type="molecule type" value="Transcribed_RNA"/>
</dbReference>
<dbReference type="AlphaFoldDB" id="A0A7S1M0R9"/>
<organism evidence="2">
    <name type="scientific">Alexandrium catenella</name>
    <name type="common">Red tide dinoflagellate</name>
    <name type="synonym">Gonyaulax catenella</name>
    <dbReference type="NCBI Taxonomy" id="2925"/>
    <lineage>
        <taxon>Eukaryota</taxon>
        <taxon>Sar</taxon>
        <taxon>Alveolata</taxon>
        <taxon>Dinophyceae</taxon>
        <taxon>Gonyaulacales</taxon>
        <taxon>Pyrocystaceae</taxon>
        <taxon>Alexandrium</taxon>
    </lineage>
</organism>
<sequence length="142" mass="15942">MTEDDAKRAREAGMARAEEVKGLVQTERQRQAERIEARLAQRRNNLRKREAAVVQGHQWVEARVELDQERERLQANPVSKTKNKQLLKELHKVNNIIASLQQGGPGSPPQSRLGAVSPPRSPLPAARLVDIDDDLEGSEEEV</sequence>
<feature type="region of interest" description="Disordered" evidence="1">
    <location>
        <begin position="1"/>
        <end position="24"/>
    </location>
</feature>
<protein>
    <submittedName>
        <fullName evidence="2">Uncharacterized protein</fullName>
    </submittedName>
</protein>
<feature type="compositionally biased region" description="Acidic residues" evidence="1">
    <location>
        <begin position="131"/>
        <end position="142"/>
    </location>
</feature>
<proteinExistence type="predicted"/>
<accession>A0A7S1M0R9</accession>
<reference evidence="2" key="1">
    <citation type="submission" date="2021-01" db="EMBL/GenBank/DDBJ databases">
        <authorList>
            <person name="Corre E."/>
            <person name="Pelletier E."/>
            <person name="Niang G."/>
            <person name="Scheremetjew M."/>
            <person name="Finn R."/>
            <person name="Kale V."/>
            <person name="Holt S."/>
            <person name="Cochrane G."/>
            <person name="Meng A."/>
            <person name="Brown T."/>
            <person name="Cohen L."/>
        </authorList>
    </citation>
    <scope>NUCLEOTIDE SEQUENCE</scope>
    <source>
        <strain evidence="2">OF101</strain>
    </source>
</reference>
<gene>
    <name evidence="2" type="ORF">ACAT0790_LOCUS16126</name>
</gene>
<feature type="region of interest" description="Disordered" evidence="1">
    <location>
        <begin position="98"/>
        <end position="142"/>
    </location>
</feature>
<evidence type="ECO:0000256" key="1">
    <source>
        <dbReference type="SAM" id="MobiDB-lite"/>
    </source>
</evidence>
<evidence type="ECO:0000313" key="2">
    <source>
        <dbReference type="EMBL" id="CAD9118690.1"/>
    </source>
</evidence>
<name>A0A7S1M0R9_ALECA</name>